<feature type="transmembrane region" description="Helical" evidence="4">
    <location>
        <begin position="299"/>
        <end position="321"/>
    </location>
</feature>
<feature type="transmembrane region" description="Helical" evidence="4">
    <location>
        <begin position="328"/>
        <end position="347"/>
    </location>
</feature>
<evidence type="ECO:0000313" key="5">
    <source>
        <dbReference type="EMBL" id="QNR24229.1"/>
    </source>
</evidence>
<feature type="transmembrane region" description="Helical" evidence="4">
    <location>
        <begin position="273"/>
        <end position="293"/>
    </location>
</feature>
<dbReference type="PANTHER" id="PTHR43630">
    <property type="entry name" value="POLY-BETA-1,6-N-ACETYL-D-GLUCOSAMINE SYNTHASE"/>
    <property type="match status" value="1"/>
</dbReference>
<comment type="similarity">
    <text evidence="1">Belongs to the glycosyltransferase 2 family.</text>
</comment>
<dbReference type="GO" id="GO:0016757">
    <property type="term" value="F:glycosyltransferase activity"/>
    <property type="evidence" value="ECO:0007669"/>
    <property type="project" value="UniProtKB-KW"/>
</dbReference>
<keyword evidence="4" id="KW-1133">Transmembrane helix</keyword>
<keyword evidence="4" id="KW-0472">Membrane</keyword>
<protein>
    <submittedName>
        <fullName evidence="5">Glycosyltransferase</fullName>
    </submittedName>
</protein>
<keyword evidence="3 5" id="KW-0808">Transferase</keyword>
<keyword evidence="2" id="KW-0328">Glycosyltransferase</keyword>
<dbReference type="Proteomes" id="UP000516305">
    <property type="component" value="Chromosome"/>
</dbReference>
<name>A0A7H0VET1_9FLAO</name>
<dbReference type="PANTHER" id="PTHR43630:SF1">
    <property type="entry name" value="POLY-BETA-1,6-N-ACETYL-D-GLUCOSAMINE SYNTHASE"/>
    <property type="match status" value="1"/>
</dbReference>
<dbReference type="SUPFAM" id="SSF53448">
    <property type="entry name" value="Nucleotide-diphospho-sugar transferases"/>
    <property type="match status" value="1"/>
</dbReference>
<gene>
    <name evidence="5" type="ORF">H4K34_17955</name>
</gene>
<keyword evidence="4" id="KW-0812">Transmembrane</keyword>
<organism evidence="5 6">
    <name type="scientific">Croceimicrobium hydrocarbonivorans</name>
    <dbReference type="NCBI Taxonomy" id="2761580"/>
    <lineage>
        <taxon>Bacteria</taxon>
        <taxon>Pseudomonadati</taxon>
        <taxon>Bacteroidota</taxon>
        <taxon>Flavobacteriia</taxon>
        <taxon>Flavobacteriales</taxon>
        <taxon>Owenweeksiaceae</taxon>
        <taxon>Croceimicrobium</taxon>
    </lineage>
</organism>
<evidence type="ECO:0000256" key="4">
    <source>
        <dbReference type="SAM" id="Phobius"/>
    </source>
</evidence>
<reference evidence="5 6" key="1">
    <citation type="submission" date="2020-08" db="EMBL/GenBank/DDBJ databases">
        <title>Croceimicrobium hydrocarbonivorans gen. nov., sp. nov., a novel marine bacterium isolated from a bacterial consortium that degrades polyethylene terephthalate.</title>
        <authorList>
            <person name="Liu R."/>
        </authorList>
    </citation>
    <scope>NUCLEOTIDE SEQUENCE [LARGE SCALE GENOMIC DNA]</scope>
    <source>
        <strain evidence="5 6">A20-9</strain>
    </source>
</reference>
<proteinExistence type="inferred from homology"/>
<dbReference type="AlphaFoldDB" id="A0A7H0VET1"/>
<feature type="transmembrane region" description="Helical" evidence="4">
    <location>
        <begin position="6"/>
        <end position="32"/>
    </location>
</feature>
<evidence type="ECO:0000256" key="2">
    <source>
        <dbReference type="ARBA" id="ARBA00022676"/>
    </source>
</evidence>
<dbReference type="Gene3D" id="3.90.550.10">
    <property type="entry name" value="Spore Coat Polysaccharide Biosynthesis Protein SpsA, Chain A"/>
    <property type="match status" value="1"/>
</dbReference>
<evidence type="ECO:0000313" key="6">
    <source>
        <dbReference type="Proteomes" id="UP000516305"/>
    </source>
</evidence>
<dbReference type="InterPro" id="IPR029044">
    <property type="entry name" value="Nucleotide-diphossugar_trans"/>
</dbReference>
<keyword evidence="6" id="KW-1185">Reference proteome</keyword>
<feature type="transmembrane region" description="Helical" evidence="4">
    <location>
        <begin position="353"/>
        <end position="371"/>
    </location>
</feature>
<evidence type="ECO:0000256" key="1">
    <source>
        <dbReference type="ARBA" id="ARBA00006739"/>
    </source>
</evidence>
<dbReference type="RefSeq" id="WP_210758758.1">
    <property type="nucleotide sequence ID" value="NZ_CP060139.1"/>
</dbReference>
<evidence type="ECO:0000256" key="3">
    <source>
        <dbReference type="ARBA" id="ARBA00022679"/>
    </source>
</evidence>
<accession>A0A7H0VET1</accession>
<dbReference type="KEGG" id="chyd:H4K34_17955"/>
<dbReference type="Pfam" id="PF13641">
    <property type="entry name" value="Glyco_tranf_2_3"/>
    <property type="match status" value="1"/>
</dbReference>
<sequence length="396" mass="45783">MQVLWSYLELILLILIGIQVFYSLIFALVAHLPRKIKRQDQKQYKITLLIPSYKEDVIILQTAKQALELDYPAELMHVVVGSDQMKPETVEKLRALGAEVVVMNFEHSTKSKNLLAQMQAQEGEKWPDYFLILDADNRMDKNGLLETNAIIREDIPVYQLHRTAKNDNTKLAVLDGITEGISNTIFREGHRNLGLSSALIGSGMLFEAATLKETLENINKDSAVEDKLFEFYLNEHRKTIDFIPHIPVYDEKVSQGKNFSNQRKRWIAGQFHALRVFFFPGLIALFKGNIGFFDKMLQMALIPKLLFALLLFIAAALSFVFSSPHPYWYIYLGLYAFTLFICIPRSYFQWKNLGIFIELPKAAFYMLLAITRIRKNQSVKQFEHTQKEFIAEEEEK</sequence>
<dbReference type="EMBL" id="CP060139">
    <property type="protein sequence ID" value="QNR24229.1"/>
    <property type="molecule type" value="Genomic_DNA"/>
</dbReference>